<dbReference type="EMBL" id="JBGQPK010000033">
    <property type="protein sequence ID" value="MFL2029649.1"/>
    <property type="molecule type" value="Genomic_DNA"/>
</dbReference>
<reference evidence="2 3" key="1">
    <citation type="submission" date="2024-08" db="EMBL/GenBank/DDBJ databases">
        <authorList>
            <person name="Arias E."/>
        </authorList>
    </citation>
    <scope>NUCLEOTIDE SEQUENCE [LARGE SCALE GENOMIC DNA]</scope>
    <source>
        <strain evidence="2 3">FAM 25317</strain>
    </source>
</reference>
<feature type="domain" description="CYTH" evidence="1">
    <location>
        <begin position="4"/>
        <end position="190"/>
    </location>
</feature>
<evidence type="ECO:0000259" key="1">
    <source>
        <dbReference type="PROSITE" id="PS51707"/>
    </source>
</evidence>
<dbReference type="CDD" id="cd07762">
    <property type="entry name" value="CYTH-like_Pase_1"/>
    <property type="match status" value="1"/>
</dbReference>
<keyword evidence="3" id="KW-1185">Reference proteome</keyword>
<dbReference type="InterPro" id="IPR033469">
    <property type="entry name" value="CYTH-like_dom_sf"/>
</dbReference>
<dbReference type="Pfam" id="PF01928">
    <property type="entry name" value="CYTH"/>
    <property type="match status" value="1"/>
</dbReference>
<comment type="caution">
    <text evidence="2">The sequence shown here is derived from an EMBL/GenBank/DDBJ whole genome shotgun (WGS) entry which is preliminary data.</text>
</comment>
<dbReference type="SMART" id="SM01118">
    <property type="entry name" value="CYTH"/>
    <property type="match status" value="1"/>
</dbReference>
<organism evidence="2 3">
    <name type="scientific">Loigolactobacillus zhaoyuanensis</name>
    <dbReference type="NCBI Taxonomy" id="2486017"/>
    <lineage>
        <taxon>Bacteria</taxon>
        <taxon>Bacillati</taxon>
        <taxon>Bacillota</taxon>
        <taxon>Bacilli</taxon>
        <taxon>Lactobacillales</taxon>
        <taxon>Lactobacillaceae</taxon>
        <taxon>Loigolactobacillus</taxon>
    </lineage>
</organism>
<evidence type="ECO:0000313" key="2">
    <source>
        <dbReference type="EMBL" id="MFL2029649.1"/>
    </source>
</evidence>
<proteinExistence type="predicted"/>
<gene>
    <name evidence="2" type="ORF">ACEN34_08465</name>
</gene>
<dbReference type="PROSITE" id="PS51707">
    <property type="entry name" value="CYTH"/>
    <property type="match status" value="1"/>
</dbReference>
<dbReference type="InterPro" id="IPR023577">
    <property type="entry name" value="CYTH_domain"/>
</dbReference>
<evidence type="ECO:0000313" key="3">
    <source>
        <dbReference type="Proteomes" id="UP001625389"/>
    </source>
</evidence>
<protein>
    <submittedName>
        <fullName evidence="2">CYTH domain-containing protein</fullName>
    </submittedName>
</protein>
<dbReference type="RefSeq" id="WP_125550310.1">
    <property type="nucleotide sequence ID" value="NZ_JBGQPK010000033.1"/>
</dbReference>
<name>A0ABW8UCR8_9LACO</name>
<dbReference type="Proteomes" id="UP001625389">
    <property type="component" value="Unassembled WGS sequence"/>
</dbReference>
<dbReference type="InterPro" id="IPR009195">
    <property type="entry name" value="Uncharacterised_YjbK"/>
</dbReference>
<dbReference type="Gene3D" id="2.40.320.10">
    <property type="entry name" value="Hypothetical Protein Pfu-838710-001"/>
    <property type="match status" value="1"/>
</dbReference>
<dbReference type="SUPFAM" id="SSF55154">
    <property type="entry name" value="CYTH-like phosphatases"/>
    <property type="match status" value="1"/>
</dbReference>
<accession>A0ABW8UCR8</accession>
<sequence length="192" mass="22036">MSQQKEHEFKNLLTATEYQQLQQAYSFTVPFVQTNLYFDTATYQLRQLGCGLRIRLFADHAEQTLKIPGNGDHDLWELTDALPLAIAHKQKIQQPSQVSEQLRHYQITVDQLQLIGYAQTKRSQANLSDGLLVLDQTSYSDQTIDYEIELEVQNTTATAATFQNLLARQQIPQRTVINKVARAQQHFQRGSK</sequence>
<dbReference type="PIRSF" id="PIRSF012526">
    <property type="entry name" value="CYTH_UCP012526"/>
    <property type="match status" value="1"/>
</dbReference>